<accession>A0A1R3GKE3</accession>
<reference evidence="1 2" key="1">
    <citation type="submission" date="2013-09" db="EMBL/GenBank/DDBJ databases">
        <title>Corchorus capsularis genome sequencing.</title>
        <authorList>
            <person name="Alam M."/>
            <person name="Haque M.S."/>
            <person name="Islam M.S."/>
            <person name="Emdad E.M."/>
            <person name="Islam M.M."/>
            <person name="Ahmed B."/>
            <person name="Halim A."/>
            <person name="Hossen Q.M.M."/>
            <person name="Hossain M.Z."/>
            <person name="Ahmed R."/>
            <person name="Khan M.M."/>
            <person name="Islam R."/>
            <person name="Rashid M.M."/>
            <person name="Khan S.A."/>
            <person name="Rahman M.S."/>
            <person name="Alam M."/>
        </authorList>
    </citation>
    <scope>NUCLEOTIDE SEQUENCE [LARGE SCALE GENOMIC DNA]</scope>
    <source>
        <strain evidence="2">cv. CVL-1</strain>
        <tissue evidence="1">Whole seedling</tissue>
    </source>
</reference>
<organism evidence="1 2">
    <name type="scientific">Corchorus capsularis</name>
    <name type="common">Jute</name>
    <dbReference type="NCBI Taxonomy" id="210143"/>
    <lineage>
        <taxon>Eukaryota</taxon>
        <taxon>Viridiplantae</taxon>
        <taxon>Streptophyta</taxon>
        <taxon>Embryophyta</taxon>
        <taxon>Tracheophyta</taxon>
        <taxon>Spermatophyta</taxon>
        <taxon>Magnoliopsida</taxon>
        <taxon>eudicotyledons</taxon>
        <taxon>Gunneridae</taxon>
        <taxon>Pentapetalae</taxon>
        <taxon>rosids</taxon>
        <taxon>malvids</taxon>
        <taxon>Malvales</taxon>
        <taxon>Malvaceae</taxon>
        <taxon>Grewioideae</taxon>
        <taxon>Apeibeae</taxon>
        <taxon>Corchorus</taxon>
    </lineage>
</organism>
<dbReference type="Gramene" id="OMO58574">
    <property type="protein sequence ID" value="OMO58574"/>
    <property type="gene ID" value="CCACVL1_25440"/>
</dbReference>
<proteinExistence type="predicted"/>
<evidence type="ECO:0000313" key="1">
    <source>
        <dbReference type="EMBL" id="OMO58574.1"/>
    </source>
</evidence>
<gene>
    <name evidence="1" type="ORF">CCACVL1_25440</name>
</gene>
<keyword evidence="2" id="KW-1185">Reference proteome</keyword>
<name>A0A1R3GKE3_COCAP</name>
<sequence length="50" mass="5457">MEPLLSSQFSQSHISSSGAFSIFSPSVVVMKANERATAYTHTQKPIPPTY</sequence>
<protein>
    <submittedName>
        <fullName evidence="1">Uncharacterized protein</fullName>
    </submittedName>
</protein>
<evidence type="ECO:0000313" key="2">
    <source>
        <dbReference type="Proteomes" id="UP000188268"/>
    </source>
</evidence>
<dbReference type="EMBL" id="AWWV01014183">
    <property type="protein sequence ID" value="OMO58574.1"/>
    <property type="molecule type" value="Genomic_DNA"/>
</dbReference>
<dbReference type="AlphaFoldDB" id="A0A1R3GKE3"/>
<comment type="caution">
    <text evidence="1">The sequence shown here is derived from an EMBL/GenBank/DDBJ whole genome shotgun (WGS) entry which is preliminary data.</text>
</comment>
<dbReference type="Proteomes" id="UP000188268">
    <property type="component" value="Unassembled WGS sequence"/>
</dbReference>